<dbReference type="SMART" id="SM01008">
    <property type="entry name" value="Ald_Xan_dh_C"/>
    <property type="match status" value="1"/>
</dbReference>
<sequence>MNAPVSRRSVLKGSLVLAFSLAGPALLAQTPKPRLPGDLARTPGLDAWLRIGADGVVTLMTGKVELGQGILTALGQLCADELDVEPARLRILSGDTRVCPPEGVTAGSMSIPNAGAAVRQASAEVRALLVSLAAERLRVPAKRLRVQDGTVKDTGGGAVTYWALVGGKALNREATGTVAPKPASQRRHAGKPLPRVDLPSKVAGEARFVQDLRPDMLVHGRIVRAPTPGASLVEVDTAKVSAMPGVLKVVRDGDFLGVIATREWQAVKAAATLALAARWKDGQPLPVDPHAWLLSQPTQDTVIQHIERPTDVAPTRTLEATYRRPYQMHASIGPSCAVAAWDGATMTVDTHSQSVFETSEAITKLLGLPKTQVHGRHVEGSGCYGHNGADDVAADAALLARALPGRAVRVQWSREDEHTHEPYGAAMVTKVSAGVDGNGDVLDWDYALWSTSHGTRPSGEPGNLLAGRSLAKPFRQPVPRNGGPPNYSADRNAIPLYAFPGQQVKTHFVRAMPLRVSSMRGLGAYANVFSIESFMDELAHAAGVDPAEYRLRQLQDERAKAVIARATERFGWSRFERRPHHGRGLAFARYKNLATYCAVCLEVFVDPATHAPRVVRAVIAADAGEVVNPDGLANQLEGGLLQSLSWSLKEAVRHDTRRILSRDWEGYPLLTFSEAPPVDVQLIDRPEEPFLGAGEASQGPTPAALANAVFDATGLRVRDLPLTAERLSALRRAQGAGQ</sequence>
<dbReference type="PROSITE" id="PS51318">
    <property type="entry name" value="TAT"/>
    <property type="match status" value="1"/>
</dbReference>
<dbReference type="RefSeq" id="WP_120583428.1">
    <property type="nucleotide sequence ID" value="NZ_RAWI01000038.1"/>
</dbReference>
<evidence type="ECO:0000256" key="1">
    <source>
        <dbReference type="SAM" id="MobiDB-lite"/>
    </source>
</evidence>
<dbReference type="InterPro" id="IPR052516">
    <property type="entry name" value="N-heterocyclic_Hydroxylase"/>
</dbReference>
<feature type="region of interest" description="Disordered" evidence="1">
    <location>
        <begin position="176"/>
        <end position="196"/>
    </location>
</feature>
<dbReference type="InterPro" id="IPR012368">
    <property type="entry name" value="OxRdtase_Mopterin-bd_su_IorB"/>
</dbReference>
<dbReference type="InterPro" id="IPR006311">
    <property type="entry name" value="TAT_signal"/>
</dbReference>
<protein>
    <submittedName>
        <fullName evidence="4">Xanthine dehydrogenase family protein molybdopterin-binding subunit</fullName>
    </submittedName>
</protein>
<evidence type="ECO:0000256" key="2">
    <source>
        <dbReference type="SAM" id="SignalP"/>
    </source>
</evidence>
<dbReference type="Proteomes" id="UP000278907">
    <property type="component" value="Unassembled WGS sequence"/>
</dbReference>
<dbReference type="InterPro" id="IPR008274">
    <property type="entry name" value="AldOxase/xan_DH_MoCoBD1"/>
</dbReference>
<dbReference type="InterPro" id="IPR000674">
    <property type="entry name" value="Ald_Oxase/Xan_DH_a/b"/>
</dbReference>
<keyword evidence="5" id="KW-1185">Reference proteome</keyword>
<dbReference type="PANTHER" id="PTHR47495:SF1">
    <property type="entry name" value="BLL3820 PROTEIN"/>
    <property type="match status" value="1"/>
</dbReference>
<gene>
    <name evidence="4" type="ORF">D7Y13_07575</name>
</gene>
<proteinExistence type="predicted"/>
<dbReference type="Pfam" id="PF02738">
    <property type="entry name" value="MoCoBD_1"/>
    <property type="match status" value="2"/>
</dbReference>
<feature type="chain" id="PRO_5046170494" evidence="2">
    <location>
        <begin position="29"/>
        <end position="738"/>
    </location>
</feature>
<organism evidence="4 5">
    <name type="scientific">Corallococcus praedator</name>
    <dbReference type="NCBI Taxonomy" id="2316724"/>
    <lineage>
        <taxon>Bacteria</taxon>
        <taxon>Pseudomonadati</taxon>
        <taxon>Myxococcota</taxon>
        <taxon>Myxococcia</taxon>
        <taxon>Myxococcales</taxon>
        <taxon>Cystobacterineae</taxon>
        <taxon>Myxococcaceae</taxon>
        <taxon>Corallococcus</taxon>
    </lineage>
</organism>
<evidence type="ECO:0000313" key="4">
    <source>
        <dbReference type="EMBL" id="RKI13466.1"/>
    </source>
</evidence>
<evidence type="ECO:0000313" key="5">
    <source>
        <dbReference type="Proteomes" id="UP000278907"/>
    </source>
</evidence>
<dbReference type="SUPFAM" id="SSF56003">
    <property type="entry name" value="Molybdenum cofactor-binding domain"/>
    <property type="match status" value="2"/>
</dbReference>
<feature type="signal peptide" evidence="2">
    <location>
        <begin position="1"/>
        <end position="28"/>
    </location>
</feature>
<evidence type="ECO:0000259" key="3">
    <source>
        <dbReference type="SMART" id="SM01008"/>
    </source>
</evidence>
<dbReference type="InterPro" id="IPR037165">
    <property type="entry name" value="AldOxase/xan_DH_Mopterin-bd_sf"/>
</dbReference>
<feature type="domain" description="Aldehyde oxidase/xanthine dehydrogenase a/b hammerhead" evidence="3">
    <location>
        <begin position="203"/>
        <end position="283"/>
    </location>
</feature>
<dbReference type="EMBL" id="RAWI01000038">
    <property type="protein sequence ID" value="RKI13466.1"/>
    <property type="molecule type" value="Genomic_DNA"/>
</dbReference>
<dbReference type="PIRSF" id="PIRSF036389">
    <property type="entry name" value="IOR_B"/>
    <property type="match status" value="1"/>
</dbReference>
<dbReference type="Gene3D" id="3.30.365.10">
    <property type="entry name" value="Aldehyde oxidase/xanthine dehydrogenase, molybdopterin binding domain"/>
    <property type="match status" value="4"/>
</dbReference>
<dbReference type="Gene3D" id="3.90.1170.50">
    <property type="entry name" value="Aldehyde oxidase/xanthine dehydrogenase, a/b hammerhead"/>
    <property type="match status" value="1"/>
</dbReference>
<name>A0ABX9QNN1_9BACT</name>
<comment type="caution">
    <text evidence="4">The sequence shown here is derived from an EMBL/GenBank/DDBJ whole genome shotgun (WGS) entry which is preliminary data.</text>
</comment>
<accession>A0ABX9QNN1</accession>
<reference evidence="4 5" key="1">
    <citation type="submission" date="2018-09" db="EMBL/GenBank/DDBJ databases">
        <authorList>
            <person name="Livingstone P.G."/>
            <person name="Whitworth D.E."/>
        </authorList>
    </citation>
    <scope>NUCLEOTIDE SEQUENCE [LARGE SCALE GENOMIC DNA]</scope>
    <source>
        <strain evidence="4 5">CA031B</strain>
    </source>
</reference>
<keyword evidence="2" id="KW-0732">Signal</keyword>
<dbReference type="PANTHER" id="PTHR47495">
    <property type="entry name" value="ALDEHYDE DEHYDROGENASE"/>
    <property type="match status" value="1"/>
</dbReference>
<dbReference type="Pfam" id="PF20256">
    <property type="entry name" value="MoCoBD_2"/>
    <property type="match status" value="2"/>
</dbReference>
<dbReference type="InterPro" id="IPR046867">
    <property type="entry name" value="AldOxase/xan_DH_MoCoBD2"/>
</dbReference>